<accession>A0ABS1X3H4</accession>
<name>A0ABS1X3H4_9GAMM</name>
<dbReference type="SUPFAM" id="SSF56300">
    <property type="entry name" value="Metallo-dependent phosphatases"/>
    <property type="match status" value="1"/>
</dbReference>
<keyword evidence="3" id="KW-1185">Reference proteome</keyword>
<dbReference type="InterPro" id="IPR029052">
    <property type="entry name" value="Metallo-depent_PP-like"/>
</dbReference>
<gene>
    <name evidence="2" type="ORF">JM946_23605</name>
</gene>
<evidence type="ECO:0000259" key="1">
    <source>
        <dbReference type="Pfam" id="PF09423"/>
    </source>
</evidence>
<dbReference type="InterPro" id="IPR018946">
    <property type="entry name" value="PhoD-like_MPP"/>
</dbReference>
<evidence type="ECO:0000313" key="2">
    <source>
        <dbReference type="EMBL" id="MBM0107742.1"/>
    </source>
</evidence>
<dbReference type="InterPro" id="IPR006311">
    <property type="entry name" value="TAT_signal"/>
</dbReference>
<organism evidence="2 3">
    <name type="scientific">Steroidobacter gossypii</name>
    <dbReference type="NCBI Taxonomy" id="2805490"/>
    <lineage>
        <taxon>Bacteria</taxon>
        <taxon>Pseudomonadati</taxon>
        <taxon>Pseudomonadota</taxon>
        <taxon>Gammaproteobacteria</taxon>
        <taxon>Steroidobacterales</taxon>
        <taxon>Steroidobacteraceae</taxon>
        <taxon>Steroidobacter</taxon>
    </lineage>
</organism>
<dbReference type="EMBL" id="JAEVLS010000005">
    <property type="protein sequence ID" value="MBM0107742.1"/>
    <property type="molecule type" value="Genomic_DNA"/>
</dbReference>
<dbReference type="PANTHER" id="PTHR33987:SF1">
    <property type="entry name" value="CALCINEURIN-LIKE METALLO-PHOSPHOESTERASE SUPERFAMILY PROTEIN"/>
    <property type="match status" value="1"/>
</dbReference>
<dbReference type="RefSeq" id="WP_203169836.1">
    <property type="nucleotide sequence ID" value="NZ_JAEVLS010000005.1"/>
</dbReference>
<feature type="domain" description="PhoD-like phosphatase metallophosphatase" evidence="1">
    <location>
        <begin position="54"/>
        <end position="321"/>
    </location>
</feature>
<evidence type="ECO:0000313" key="3">
    <source>
        <dbReference type="Proteomes" id="UP000661077"/>
    </source>
</evidence>
<dbReference type="CDD" id="cd07389">
    <property type="entry name" value="MPP_PhoD"/>
    <property type="match status" value="1"/>
</dbReference>
<dbReference type="PANTHER" id="PTHR33987">
    <property type="entry name" value="CALCINEURIN-LIKE METALLO-PHOSPHOESTERASE SUPERFAMILY PROTEIN"/>
    <property type="match status" value="1"/>
</dbReference>
<protein>
    <submittedName>
        <fullName evidence="2">Alkaline phosphatase family protein</fullName>
    </submittedName>
</protein>
<dbReference type="Pfam" id="PF09423">
    <property type="entry name" value="PhoD"/>
    <property type="match status" value="1"/>
</dbReference>
<dbReference type="Gene3D" id="3.60.21.70">
    <property type="entry name" value="PhoD-like phosphatase"/>
    <property type="match status" value="1"/>
</dbReference>
<sequence length="382" mass="43343">MSDHDETRRRFVRDSLVVGAALGGVLQSGAAWSQSRPMSDPHPALERPLTRIAFGSCAKQSKDQPIWDTVLASRPDLFVFLGDNIYGDTRDMGELRAKYAQLAAKPGFQKLRATTPIVAIWDDHDYGEDDAGADYPMKEQSRQIFLDFWQEHAASPRRSRNGIYASYLFGPEDRRVQVIMPDLRFNRTPIARQDLGGQSYKEWEQAKRKAGGEVPGPYARLPDHEATMLGEQQWRWLEQQFDVPAQLRIFASSLQVLADFPGWEAWINYARDHQRLIELIRRKRAGGVIFISGDTHYAELTRLDVNVPYPFWELTSSGLTEVWPVNVPNANRVGEQLREPNFGLIEIDWSAAPVGVTLKALDLNGVARIEQRLSLDKLQARS</sequence>
<reference evidence="2 3" key="1">
    <citation type="journal article" date="2021" name="Int. J. Syst. Evol. Microbiol.">
        <title>Steroidobacter gossypii sp. nov., isolated from soil of cotton cropping field.</title>
        <authorList>
            <person name="Huang R."/>
            <person name="Yang S."/>
            <person name="Zhen C."/>
            <person name="Liu W."/>
        </authorList>
    </citation>
    <scope>NUCLEOTIDE SEQUENCE [LARGE SCALE GENOMIC DNA]</scope>
    <source>
        <strain evidence="2 3">S1-65</strain>
    </source>
</reference>
<dbReference type="PROSITE" id="PS51318">
    <property type="entry name" value="TAT"/>
    <property type="match status" value="1"/>
</dbReference>
<dbReference type="Proteomes" id="UP000661077">
    <property type="component" value="Unassembled WGS sequence"/>
</dbReference>
<comment type="caution">
    <text evidence="2">The sequence shown here is derived from an EMBL/GenBank/DDBJ whole genome shotgun (WGS) entry which is preliminary data.</text>
</comment>
<proteinExistence type="predicted"/>
<dbReference type="InterPro" id="IPR038607">
    <property type="entry name" value="PhoD-like_sf"/>
</dbReference>